<protein>
    <submittedName>
        <fullName evidence="3">Glutamyl-tRNA amidotransferase subunit A</fullName>
    </submittedName>
</protein>
<dbReference type="Gene3D" id="3.90.1300.10">
    <property type="entry name" value="Amidase signature (AS) domain"/>
    <property type="match status" value="1"/>
</dbReference>
<keyword evidence="4" id="KW-1185">Reference proteome</keyword>
<dbReference type="PANTHER" id="PTHR11895">
    <property type="entry name" value="TRANSAMIDASE"/>
    <property type="match status" value="1"/>
</dbReference>
<dbReference type="EMBL" id="BMFY01000002">
    <property type="protein sequence ID" value="GGA05090.1"/>
    <property type="molecule type" value="Genomic_DNA"/>
</dbReference>
<organism evidence="3 4">
    <name type="scientific">Sediminivirga luteola</name>
    <dbReference type="NCBI Taxonomy" id="1774748"/>
    <lineage>
        <taxon>Bacteria</taxon>
        <taxon>Bacillati</taxon>
        <taxon>Actinomycetota</taxon>
        <taxon>Actinomycetes</taxon>
        <taxon>Micrococcales</taxon>
        <taxon>Brevibacteriaceae</taxon>
        <taxon>Sediminivirga</taxon>
    </lineage>
</organism>
<proteinExistence type="predicted"/>
<evidence type="ECO:0000313" key="4">
    <source>
        <dbReference type="Proteomes" id="UP000616114"/>
    </source>
</evidence>
<dbReference type="PANTHER" id="PTHR11895:SF176">
    <property type="entry name" value="AMIDASE AMID-RELATED"/>
    <property type="match status" value="1"/>
</dbReference>
<dbReference type="AlphaFoldDB" id="A0A8J2TVU3"/>
<feature type="region of interest" description="Disordered" evidence="1">
    <location>
        <begin position="223"/>
        <end position="243"/>
    </location>
</feature>
<dbReference type="InterPro" id="IPR000120">
    <property type="entry name" value="Amidase"/>
</dbReference>
<dbReference type="InterPro" id="IPR023631">
    <property type="entry name" value="Amidase_dom"/>
</dbReference>
<dbReference type="Pfam" id="PF01425">
    <property type="entry name" value="Amidase"/>
    <property type="match status" value="1"/>
</dbReference>
<gene>
    <name evidence="3" type="primary">gatA</name>
    <name evidence="3" type="ORF">GCM10011333_04730</name>
</gene>
<accession>A0A8J2TVU3</accession>
<evidence type="ECO:0000313" key="3">
    <source>
        <dbReference type="EMBL" id="GGA05090.1"/>
    </source>
</evidence>
<reference evidence="3" key="2">
    <citation type="submission" date="2020-09" db="EMBL/GenBank/DDBJ databases">
        <authorList>
            <person name="Sun Q."/>
            <person name="Zhou Y."/>
        </authorList>
    </citation>
    <scope>NUCLEOTIDE SEQUENCE</scope>
    <source>
        <strain evidence="3">CGMCC 1.12785</strain>
    </source>
</reference>
<dbReference type="GO" id="GO:0003824">
    <property type="term" value="F:catalytic activity"/>
    <property type="evidence" value="ECO:0007669"/>
    <property type="project" value="InterPro"/>
</dbReference>
<evidence type="ECO:0000256" key="1">
    <source>
        <dbReference type="SAM" id="MobiDB-lite"/>
    </source>
</evidence>
<evidence type="ECO:0000259" key="2">
    <source>
        <dbReference type="Pfam" id="PF01425"/>
    </source>
</evidence>
<comment type="caution">
    <text evidence="3">The sequence shown here is derived from an EMBL/GenBank/DDBJ whole genome shotgun (WGS) entry which is preliminary data.</text>
</comment>
<dbReference type="Proteomes" id="UP000616114">
    <property type="component" value="Unassembled WGS sequence"/>
</dbReference>
<name>A0A8J2TVU3_9MICO</name>
<feature type="domain" description="Amidase" evidence="2">
    <location>
        <begin position="21"/>
        <end position="436"/>
    </location>
</feature>
<reference evidence="3" key="1">
    <citation type="journal article" date="2014" name="Int. J. Syst. Evol. Microbiol.">
        <title>Complete genome sequence of Corynebacterium casei LMG S-19264T (=DSM 44701T), isolated from a smear-ripened cheese.</title>
        <authorList>
            <consortium name="US DOE Joint Genome Institute (JGI-PGF)"/>
            <person name="Walter F."/>
            <person name="Albersmeier A."/>
            <person name="Kalinowski J."/>
            <person name="Ruckert C."/>
        </authorList>
    </citation>
    <scope>NUCLEOTIDE SEQUENCE</scope>
    <source>
        <strain evidence="3">CGMCC 1.12785</strain>
    </source>
</reference>
<sequence length="463" mass="46546">MTWNVQQAVSSPASPGGTSQVAAALKRLAEVETRIRAFVDVFPGEVLQAQAQRHRPRQASAGSGPLCGVPFAVKDLYDVAGRATRSGSAASDPEPVAADATAVAALRAAGAILIGKTVTHEYAFGAMSPPARNPWDLSRVPSGSSGGSAAAVAAGVVPVALGTDTGGSIRMPAAACGVVGFKPTFGLIGRTGIFPLSSTLDHAGPITATVALAAAVVDALAGADPADPGSKSSPAPGATEGLDRGVKGIRLGIPEPFFFENADADVADAVMAAAVTLEAAGAQLVPVTFPGARNCGDAVLAIAAAEAAHVHRERFAARPGDYGEDVAEALRMGASLSAMDLVDAYRFQEALLSEAAGLFEQVDAVLTPTMGTAPPELGAESMVLAGQRVPTLTGMNAMTVHANLLGAPALAVPAGFSTRRLPISAQIIAAPGQDALALAIGHAYESLTEWHTATPPVHALSTA</sequence>
<dbReference type="SUPFAM" id="SSF75304">
    <property type="entry name" value="Amidase signature (AS) enzymes"/>
    <property type="match status" value="1"/>
</dbReference>
<dbReference type="InterPro" id="IPR036928">
    <property type="entry name" value="AS_sf"/>
</dbReference>